<evidence type="ECO:0008006" key="9">
    <source>
        <dbReference type="Google" id="ProtNLM"/>
    </source>
</evidence>
<evidence type="ECO:0000256" key="5">
    <source>
        <dbReference type="ARBA" id="ARBA00023014"/>
    </source>
</evidence>
<dbReference type="SUPFAM" id="SSF51905">
    <property type="entry name" value="FAD/NAD(P)-binding domain"/>
    <property type="match status" value="1"/>
</dbReference>
<dbReference type="InterPro" id="IPR036188">
    <property type="entry name" value="FAD/NAD-bd_sf"/>
</dbReference>
<keyword evidence="6" id="KW-0732">Signal</keyword>
<evidence type="ECO:0000256" key="3">
    <source>
        <dbReference type="ARBA" id="ARBA00023002"/>
    </source>
</evidence>
<evidence type="ECO:0000256" key="2">
    <source>
        <dbReference type="ARBA" id="ARBA00022723"/>
    </source>
</evidence>
<dbReference type="Gene3D" id="3.50.50.60">
    <property type="entry name" value="FAD/NAD(P)-binding domain"/>
    <property type="match status" value="1"/>
</dbReference>
<evidence type="ECO:0000256" key="1">
    <source>
        <dbReference type="ARBA" id="ARBA00022485"/>
    </source>
</evidence>
<dbReference type="Proteomes" id="UP000557307">
    <property type="component" value="Unassembled WGS sequence"/>
</dbReference>
<evidence type="ECO:0000256" key="6">
    <source>
        <dbReference type="SAM" id="SignalP"/>
    </source>
</evidence>
<protein>
    <recommendedName>
        <fullName evidence="9">FAD-dependent oxidoreductase</fullName>
    </recommendedName>
</protein>
<name>A0A840TT56_9BACT</name>
<dbReference type="GO" id="GO:0051539">
    <property type="term" value="F:4 iron, 4 sulfur cluster binding"/>
    <property type="evidence" value="ECO:0007669"/>
    <property type="project" value="UniProtKB-KW"/>
</dbReference>
<reference evidence="7 8" key="1">
    <citation type="submission" date="2020-08" db="EMBL/GenBank/DDBJ databases">
        <title>Genomic Encyclopedia of Type Strains, Phase IV (KMG-IV): sequencing the most valuable type-strain genomes for metagenomic binning, comparative biology and taxonomic classification.</title>
        <authorList>
            <person name="Goeker M."/>
        </authorList>
    </citation>
    <scope>NUCLEOTIDE SEQUENCE [LARGE SCALE GENOMIC DNA]</scope>
    <source>
        <strain evidence="7 8">DSM 105074</strain>
    </source>
</reference>
<keyword evidence="1" id="KW-0004">4Fe-4S</keyword>
<feature type="signal peptide" evidence="6">
    <location>
        <begin position="1"/>
        <end position="21"/>
    </location>
</feature>
<comment type="caution">
    <text evidence="7">The sequence shown here is derived from an EMBL/GenBank/DDBJ whole genome shotgun (WGS) entry which is preliminary data.</text>
</comment>
<evidence type="ECO:0000313" key="7">
    <source>
        <dbReference type="EMBL" id="MBB5286075.1"/>
    </source>
</evidence>
<organism evidence="7 8">
    <name type="scientific">Rhabdobacter roseus</name>
    <dbReference type="NCBI Taxonomy" id="1655419"/>
    <lineage>
        <taxon>Bacteria</taxon>
        <taxon>Pseudomonadati</taxon>
        <taxon>Bacteroidota</taxon>
        <taxon>Cytophagia</taxon>
        <taxon>Cytophagales</taxon>
        <taxon>Cytophagaceae</taxon>
        <taxon>Rhabdobacter</taxon>
    </lineage>
</organism>
<dbReference type="Pfam" id="PF12831">
    <property type="entry name" value="FAD_oxidored"/>
    <property type="match status" value="1"/>
</dbReference>
<keyword evidence="5" id="KW-0411">Iron-sulfur</keyword>
<dbReference type="AlphaFoldDB" id="A0A840TT56"/>
<keyword evidence="8" id="KW-1185">Reference proteome</keyword>
<proteinExistence type="predicted"/>
<dbReference type="PANTHER" id="PTHR43498">
    <property type="entry name" value="FERREDOXIN:COB-COM HETERODISULFIDE REDUCTASE SUBUNIT A"/>
    <property type="match status" value="1"/>
</dbReference>
<keyword evidence="3" id="KW-0560">Oxidoreductase</keyword>
<feature type="chain" id="PRO_5032775240" description="FAD-dependent oxidoreductase" evidence="6">
    <location>
        <begin position="22"/>
        <end position="619"/>
    </location>
</feature>
<keyword evidence="2" id="KW-0479">Metal-binding</keyword>
<evidence type="ECO:0000256" key="4">
    <source>
        <dbReference type="ARBA" id="ARBA00023004"/>
    </source>
</evidence>
<dbReference type="EMBL" id="JACHGF010000008">
    <property type="protein sequence ID" value="MBB5286075.1"/>
    <property type="molecule type" value="Genomic_DNA"/>
</dbReference>
<dbReference type="InterPro" id="IPR039650">
    <property type="entry name" value="HdrA-like"/>
</dbReference>
<dbReference type="GO" id="GO:0016491">
    <property type="term" value="F:oxidoreductase activity"/>
    <property type="evidence" value="ECO:0007669"/>
    <property type="project" value="UniProtKB-KW"/>
</dbReference>
<dbReference type="PANTHER" id="PTHR43498:SF1">
    <property type="entry name" value="COB--COM HETERODISULFIDE REDUCTASE IRON-SULFUR SUBUNIT A"/>
    <property type="match status" value="1"/>
</dbReference>
<dbReference type="GO" id="GO:0046872">
    <property type="term" value="F:metal ion binding"/>
    <property type="evidence" value="ECO:0007669"/>
    <property type="project" value="UniProtKB-KW"/>
</dbReference>
<accession>A0A840TT56</accession>
<evidence type="ECO:0000313" key="8">
    <source>
        <dbReference type="Proteomes" id="UP000557307"/>
    </source>
</evidence>
<sequence>MRILLKTVLFCWLALPLRAQQQVLVEAESFEKKGGWSVDQQFMDVMGSSFLMAHGMGTPVEDASTIVTFPQTGTYRVYVRTRNWTARWSDKDAAGQFQLLVNDKPLGKTFGKDNENWSWSDGGTVKITKKETKITLKDLTGFNGRCDAILFTSDANFKPIEDKEKLTDFRNAYFGFDKNPKNAGTFDFVVVGGGMAGTCSAISAARKGVKVALIQDRPVLGGNNSSEVRVHLGGRINLEPYPALGNLVNEIGPSEGGNAQPKEYYEDEKKMKAVLAEPNISLFLSYHANKVETKGGKIEKVYATNIETGEKVFFEAPLFADCTGDGTIGFLAGAEYMTGRESRATYGEETAPEVADNLTMGASVQWFSEKKDHPVSFPDIQWGLPWDEEKAEEITKGDWEWETGMGLDMTLDFEQIRDYGMLAVYSNWSYLKNRAANKEKFANAALKWVAYVAGKRESRRLKGDYVLIEQDLMEQRVYPDGTAPTSWTIDLHYPDPENSRLFPGAAFKSIAKHIKIYPYPIPFRCLYSKNIDNLMMAGRDISVSHVALGTVRLMRTTGMMGEVLGMAAAICKEEKTTPRGLYQNHFPKLEAMMIEGVGKPNLPNVQTYNLGGTLMEVTK</sequence>
<dbReference type="Gene3D" id="2.60.120.260">
    <property type="entry name" value="Galactose-binding domain-like"/>
    <property type="match status" value="1"/>
</dbReference>
<keyword evidence="4" id="KW-0408">Iron</keyword>
<gene>
    <name evidence="7" type="ORF">HNQ92_004235</name>
</gene>
<dbReference type="RefSeq" id="WP_184176852.1">
    <property type="nucleotide sequence ID" value="NZ_JACHGF010000008.1"/>
</dbReference>